<sequence length="423" mass="46665">MFGHGHHQHPPPAHHDQTLFKIFCRADEGYCVAVRDDAVVLAPSNPRDEFQHWYKDMRHSTRVKDEEGMLAFALVNRATGLAIKHSLGQSHPVKLVPYNPDYQDESVLWTESKDVGKGFRCIRMVNNIHLNFDAFHGDKDHGGVHDGTAIVLWEWAKGDNQRWKILPWGDEAYARPQRPAAYPAGGSQQQGAYTPGGPGCYAPPPAPVEPGYGYGYRTPPGGPGGYYAPPPYHQAPGHGGYRPPPPGNATPGPGYGGEYGGYSNLPRALASEATVRVYCKADEGYSLTVRNGTVCLAPTNPRDGLQYWVKDMRHSTSIKDEEGYPAFALVNKVTGEAIKHSLGQGHPVKLVPYNPEEEDASVLWTESRDVGKGFRCIRMVNNIYLNFDAFHGDKAHGGVRDGTTIVLWEWAKGDNQSWKIVPC</sequence>
<evidence type="ECO:0000313" key="3">
    <source>
        <dbReference type="EMBL" id="KAG2647636.1"/>
    </source>
</evidence>
<accession>A0A8T0WPF7</accession>
<evidence type="ECO:0000259" key="2">
    <source>
        <dbReference type="PROSITE" id="PS50003"/>
    </source>
</evidence>
<reference evidence="3" key="1">
    <citation type="submission" date="2020-05" db="EMBL/GenBank/DDBJ databases">
        <title>WGS assembly of Panicum virgatum.</title>
        <authorList>
            <person name="Lovell J.T."/>
            <person name="Jenkins J."/>
            <person name="Shu S."/>
            <person name="Juenger T.E."/>
            <person name="Schmutz J."/>
        </authorList>
    </citation>
    <scope>NUCLEOTIDE SEQUENCE</scope>
    <source>
        <strain evidence="3">AP13</strain>
    </source>
</reference>
<evidence type="ECO:0000313" key="4">
    <source>
        <dbReference type="Proteomes" id="UP000823388"/>
    </source>
</evidence>
<proteinExistence type="predicted"/>
<dbReference type="OrthoDB" id="7769065at2759"/>
<protein>
    <recommendedName>
        <fullName evidence="2">PH domain-containing protein</fullName>
    </recommendedName>
</protein>
<dbReference type="PROSITE" id="PS50003">
    <property type="entry name" value="PH_DOMAIN"/>
    <property type="match status" value="1"/>
</dbReference>
<dbReference type="AlphaFoldDB" id="A0A8T0WPF7"/>
<dbReference type="InterPro" id="IPR035992">
    <property type="entry name" value="Ricin_B-like_lectins"/>
</dbReference>
<dbReference type="EMBL" id="CM029039">
    <property type="protein sequence ID" value="KAG2647636.1"/>
    <property type="molecule type" value="Genomic_DNA"/>
</dbReference>
<keyword evidence="4" id="KW-1185">Reference proteome</keyword>
<dbReference type="SUPFAM" id="SSF50370">
    <property type="entry name" value="Ricin B-like lectins"/>
    <property type="match status" value="2"/>
</dbReference>
<dbReference type="PANTHER" id="PTHR31257">
    <property type="entry name" value="RICIN B-LIKE LECTIN EULS3"/>
    <property type="match status" value="1"/>
</dbReference>
<dbReference type="Gene3D" id="2.80.10.50">
    <property type="match status" value="2"/>
</dbReference>
<feature type="region of interest" description="Disordered" evidence="1">
    <location>
        <begin position="180"/>
        <end position="199"/>
    </location>
</feature>
<organism evidence="3 4">
    <name type="scientific">Panicum virgatum</name>
    <name type="common">Blackwell switchgrass</name>
    <dbReference type="NCBI Taxonomy" id="38727"/>
    <lineage>
        <taxon>Eukaryota</taxon>
        <taxon>Viridiplantae</taxon>
        <taxon>Streptophyta</taxon>
        <taxon>Embryophyta</taxon>
        <taxon>Tracheophyta</taxon>
        <taxon>Spermatophyta</taxon>
        <taxon>Magnoliopsida</taxon>
        <taxon>Liliopsida</taxon>
        <taxon>Poales</taxon>
        <taxon>Poaceae</taxon>
        <taxon>PACMAD clade</taxon>
        <taxon>Panicoideae</taxon>
        <taxon>Panicodae</taxon>
        <taxon>Paniceae</taxon>
        <taxon>Panicinae</taxon>
        <taxon>Panicum</taxon>
        <taxon>Panicum sect. Hiantes</taxon>
    </lineage>
</organism>
<dbReference type="InterPro" id="IPR001849">
    <property type="entry name" value="PH_domain"/>
</dbReference>
<gene>
    <name evidence="3" type="ORF">PVAP13_2KG584750</name>
</gene>
<name>A0A8T0WPF7_PANVG</name>
<comment type="caution">
    <text evidence="3">The sequence shown here is derived from an EMBL/GenBank/DDBJ whole genome shotgun (WGS) entry which is preliminary data.</text>
</comment>
<feature type="domain" description="PH" evidence="2">
    <location>
        <begin position="1"/>
        <end position="62"/>
    </location>
</feature>
<dbReference type="CDD" id="cd23431">
    <property type="entry name" value="beta-trefoil_Ricin_AtEULS3-like"/>
    <property type="match status" value="2"/>
</dbReference>
<dbReference type="InterPro" id="IPR040249">
    <property type="entry name" value="Ricin_B-like_lectin_EULS3-like"/>
</dbReference>
<evidence type="ECO:0000256" key="1">
    <source>
        <dbReference type="SAM" id="MobiDB-lite"/>
    </source>
</evidence>
<feature type="region of interest" description="Disordered" evidence="1">
    <location>
        <begin position="226"/>
        <end position="255"/>
    </location>
</feature>
<dbReference type="Proteomes" id="UP000823388">
    <property type="component" value="Chromosome 2K"/>
</dbReference>
<dbReference type="PANTHER" id="PTHR31257:SF21">
    <property type="entry name" value="OS07G0683600 PROTEIN"/>
    <property type="match status" value="1"/>
</dbReference>